<organism evidence="1 2">
    <name type="scientific">Tritrichomonas musculus</name>
    <dbReference type="NCBI Taxonomy" id="1915356"/>
    <lineage>
        <taxon>Eukaryota</taxon>
        <taxon>Metamonada</taxon>
        <taxon>Parabasalia</taxon>
        <taxon>Tritrichomonadida</taxon>
        <taxon>Tritrichomonadidae</taxon>
        <taxon>Tritrichomonas</taxon>
    </lineage>
</organism>
<reference evidence="1 2" key="1">
    <citation type="submission" date="2024-04" db="EMBL/GenBank/DDBJ databases">
        <title>Tritrichomonas musculus Genome.</title>
        <authorList>
            <person name="Alves-Ferreira E."/>
            <person name="Grigg M."/>
            <person name="Lorenzi H."/>
            <person name="Galac M."/>
        </authorList>
    </citation>
    <scope>NUCLEOTIDE SEQUENCE [LARGE SCALE GENOMIC DNA]</scope>
    <source>
        <strain evidence="1 2">EAF2021</strain>
    </source>
</reference>
<evidence type="ECO:0000313" key="2">
    <source>
        <dbReference type="Proteomes" id="UP001470230"/>
    </source>
</evidence>
<comment type="caution">
    <text evidence="1">The sequence shown here is derived from an EMBL/GenBank/DDBJ whole genome shotgun (WGS) entry which is preliminary data.</text>
</comment>
<evidence type="ECO:0000313" key="1">
    <source>
        <dbReference type="EMBL" id="KAK8872191.1"/>
    </source>
</evidence>
<gene>
    <name evidence="1" type="ORF">M9Y10_007955</name>
</gene>
<sequence>MCDDYSLAQTFYNEHWDEPEYWFTSFKKTKKYKCIGSPKKTPVYLRHNTSGIEFRRRYQNYFPGIRSDLIKKYHKLIHEKNEKIPEACRNDFRNIGIYFDLMAEHESAIFIAIKELEKEGKINYQRDKNDQTYNLN</sequence>
<accession>A0ABR2J2T4</accession>
<protein>
    <submittedName>
        <fullName evidence="1">Uncharacterized protein</fullName>
    </submittedName>
</protein>
<name>A0ABR2J2T4_9EUKA</name>
<dbReference type="Proteomes" id="UP001470230">
    <property type="component" value="Unassembled WGS sequence"/>
</dbReference>
<keyword evidence="2" id="KW-1185">Reference proteome</keyword>
<proteinExistence type="predicted"/>
<dbReference type="EMBL" id="JAPFFF010000013">
    <property type="protein sequence ID" value="KAK8872191.1"/>
    <property type="molecule type" value="Genomic_DNA"/>
</dbReference>